<evidence type="ECO:0000313" key="2">
    <source>
        <dbReference type="EMBL" id="ROL54396.1"/>
    </source>
</evidence>
<dbReference type="OrthoDB" id="441285at2759"/>
<reference evidence="2 3" key="1">
    <citation type="submission" date="2018-10" db="EMBL/GenBank/DDBJ databases">
        <title>Genome assembly for a Yunnan-Guizhou Plateau 3E fish, Anabarilius grahami (Regan), and its evolutionary and genetic applications.</title>
        <authorList>
            <person name="Jiang W."/>
        </authorList>
    </citation>
    <scope>NUCLEOTIDE SEQUENCE [LARGE SCALE GENOMIC DNA]</scope>
    <source>
        <strain evidence="2">AG-KIZ</strain>
        <tissue evidence="2">Muscle</tissue>
    </source>
</reference>
<evidence type="ECO:0000256" key="1">
    <source>
        <dbReference type="SAM" id="MobiDB-lite"/>
    </source>
</evidence>
<evidence type="ECO:0000313" key="3">
    <source>
        <dbReference type="Proteomes" id="UP000281406"/>
    </source>
</evidence>
<protein>
    <submittedName>
        <fullName evidence="2">Uncharacterized protein</fullName>
    </submittedName>
</protein>
<organism evidence="2 3">
    <name type="scientific">Anabarilius grahami</name>
    <name type="common">Kanglang fish</name>
    <name type="synonym">Barilius grahami</name>
    <dbReference type="NCBI Taxonomy" id="495550"/>
    <lineage>
        <taxon>Eukaryota</taxon>
        <taxon>Metazoa</taxon>
        <taxon>Chordata</taxon>
        <taxon>Craniata</taxon>
        <taxon>Vertebrata</taxon>
        <taxon>Euteleostomi</taxon>
        <taxon>Actinopterygii</taxon>
        <taxon>Neopterygii</taxon>
        <taxon>Teleostei</taxon>
        <taxon>Ostariophysi</taxon>
        <taxon>Cypriniformes</taxon>
        <taxon>Xenocyprididae</taxon>
        <taxon>Xenocypridinae</taxon>
        <taxon>Xenocypridinae incertae sedis</taxon>
        <taxon>Anabarilius</taxon>
    </lineage>
</organism>
<keyword evidence="3" id="KW-1185">Reference proteome</keyword>
<accession>A0A3N0Z7F8</accession>
<feature type="region of interest" description="Disordered" evidence="1">
    <location>
        <begin position="108"/>
        <end position="151"/>
    </location>
</feature>
<proteinExistence type="predicted"/>
<sequence>MPVLVQNCTDHDITVPSKKIIAELSVPLSLSNPTQTVTKDSSLAVPCTGVCSNTKGSITFDFGESPLPKEWKARITQNVKITSVLTEMTDTQSVGAETDLTVPDALIKSQGEEDEVVADVSKEPDTSEAEGIPQSNDELTGTRSFHAKKIY</sequence>
<name>A0A3N0Z7F8_ANAGA</name>
<dbReference type="Proteomes" id="UP000281406">
    <property type="component" value="Unassembled WGS sequence"/>
</dbReference>
<dbReference type="AlphaFoldDB" id="A0A3N0Z7F8"/>
<gene>
    <name evidence="2" type="ORF">DPX16_10819</name>
</gene>
<dbReference type="EMBL" id="RJVU01007007">
    <property type="protein sequence ID" value="ROL54396.1"/>
    <property type="molecule type" value="Genomic_DNA"/>
</dbReference>
<feature type="compositionally biased region" description="Polar residues" evidence="1">
    <location>
        <begin position="133"/>
        <end position="143"/>
    </location>
</feature>
<comment type="caution">
    <text evidence="2">The sequence shown here is derived from an EMBL/GenBank/DDBJ whole genome shotgun (WGS) entry which is preliminary data.</text>
</comment>